<accession>A0A2P2KCQ1</accession>
<organism evidence="2">
    <name type="scientific">Rhizophora mucronata</name>
    <name type="common">Asiatic mangrove</name>
    <dbReference type="NCBI Taxonomy" id="61149"/>
    <lineage>
        <taxon>Eukaryota</taxon>
        <taxon>Viridiplantae</taxon>
        <taxon>Streptophyta</taxon>
        <taxon>Embryophyta</taxon>
        <taxon>Tracheophyta</taxon>
        <taxon>Spermatophyta</taxon>
        <taxon>Magnoliopsida</taxon>
        <taxon>eudicotyledons</taxon>
        <taxon>Gunneridae</taxon>
        <taxon>Pentapetalae</taxon>
        <taxon>rosids</taxon>
        <taxon>fabids</taxon>
        <taxon>Malpighiales</taxon>
        <taxon>Rhizophoraceae</taxon>
        <taxon>Rhizophora</taxon>
    </lineage>
</organism>
<feature type="compositionally biased region" description="Basic and acidic residues" evidence="1">
    <location>
        <begin position="16"/>
        <end position="25"/>
    </location>
</feature>
<reference evidence="2" key="1">
    <citation type="submission" date="2018-02" db="EMBL/GenBank/DDBJ databases">
        <title>Rhizophora mucronata_Transcriptome.</title>
        <authorList>
            <person name="Meera S.P."/>
            <person name="Sreeshan A."/>
            <person name="Augustine A."/>
        </authorList>
    </citation>
    <scope>NUCLEOTIDE SEQUENCE</scope>
    <source>
        <tissue evidence="2">Leaf</tissue>
    </source>
</reference>
<sequence>MMQFSGFVFSTGNNKEPAKKKGEKKERKKSYISTKEKITEISRTFKKQTKKINGKQREYVY</sequence>
<evidence type="ECO:0000313" key="2">
    <source>
        <dbReference type="EMBL" id="MBX03515.1"/>
    </source>
</evidence>
<evidence type="ECO:0000256" key="1">
    <source>
        <dbReference type="SAM" id="MobiDB-lite"/>
    </source>
</evidence>
<proteinExistence type="predicted"/>
<dbReference type="EMBL" id="GGEC01023031">
    <property type="protein sequence ID" value="MBX03515.1"/>
    <property type="molecule type" value="Transcribed_RNA"/>
</dbReference>
<dbReference type="AlphaFoldDB" id="A0A2P2KCQ1"/>
<name>A0A2P2KCQ1_RHIMU</name>
<feature type="region of interest" description="Disordered" evidence="1">
    <location>
        <begin position="1"/>
        <end position="31"/>
    </location>
</feature>
<protein>
    <submittedName>
        <fullName evidence="2">Uncharacterized protein</fullName>
    </submittedName>
</protein>